<dbReference type="Proteomes" id="UP000664167">
    <property type="component" value="Unassembled WGS sequence"/>
</dbReference>
<gene>
    <name evidence="2" type="ORF">J0695_42245</name>
</gene>
<feature type="region of interest" description="Disordered" evidence="1">
    <location>
        <begin position="1"/>
        <end position="25"/>
    </location>
</feature>
<name>A0A939JMV9_9ACTN</name>
<sequence>DGDALQLFLEPTATAGPSGPSPEWLEHARTPAARIAIRHWLASHPADTAAEPRTAETPETAGTDGGAGEPVPEPVGARGGPGAPGPGPCTAEPGGVLCPTAEAPAAGT</sequence>
<dbReference type="EMBL" id="JAFLRJ010001457">
    <property type="protein sequence ID" value="MBO0518282.1"/>
    <property type="molecule type" value="Genomic_DNA"/>
</dbReference>
<feature type="non-terminal residue" evidence="2">
    <location>
        <position position="108"/>
    </location>
</feature>
<feature type="region of interest" description="Disordered" evidence="1">
    <location>
        <begin position="44"/>
        <end position="108"/>
    </location>
</feature>
<accession>A0A939JMV9</accession>
<proteinExistence type="predicted"/>
<evidence type="ECO:0000313" key="3">
    <source>
        <dbReference type="Proteomes" id="UP000664167"/>
    </source>
</evidence>
<reference evidence="2" key="1">
    <citation type="submission" date="2021-03" db="EMBL/GenBank/DDBJ databases">
        <title>Streptomyces poriferae sp. nov., a novel marine sponge-derived Actinobacteria species with anti-MRSA activity.</title>
        <authorList>
            <person name="Sandoval-Powers M."/>
            <person name="Kralova S."/>
            <person name="Nguyen G.-S."/>
            <person name="Fawwal D."/>
            <person name="Degnes K."/>
            <person name="Klinkenberg G."/>
            <person name="Sletta H."/>
            <person name="Wentzel A."/>
            <person name="Liles M.R."/>
        </authorList>
    </citation>
    <scope>NUCLEOTIDE SEQUENCE</scope>
    <source>
        <strain evidence="2">DSM 41794</strain>
    </source>
</reference>
<keyword evidence="3" id="KW-1185">Reference proteome</keyword>
<organism evidence="2 3">
    <name type="scientific">Streptomyces beijiangensis</name>
    <dbReference type="NCBI Taxonomy" id="163361"/>
    <lineage>
        <taxon>Bacteria</taxon>
        <taxon>Bacillati</taxon>
        <taxon>Actinomycetota</taxon>
        <taxon>Actinomycetes</taxon>
        <taxon>Kitasatosporales</taxon>
        <taxon>Streptomycetaceae</taxon>
        <taxon>Streptomyces</taxon>
    </lineage>
</organism>
<feature type="non-terminal residue" evidence="2">
    <location>
        <position position="1"/>
    </location>
</feature>
<evidence type="ECO:0000313" key="2">
    <source>
        <dbReference type="EMBL" id="MBO0518282.1"/>
    </source>
</evidence>
<comment type="caution">
    <text evidence="2">The sequence shown here is derived from an EMBL/GenBank/DDBJ whole genome shotgun (WGS) entry which is preliminary data.</text>
</comment>
<dbReference type="AlphaFoldDB" id="A0A939JMV9"/>
<evidence type="ECO:0000256" key="1">
    <source>
        <dbReference type="SAM" id="MobiDB-lite"/>
    </source>
</evidence>
<protein>
    <submittedName>
        <fullName evidence="2">Bifunctional (P)ppGpp synthetase/guanosine-3',5'-bis(Diphosphate) 3'-pyrophosphohydrolase</fullName>
    </submittedName>
</protein>